<dbReference type="NCBIfam" id="NF001138">
    <property type="entry name" value="PRK00143.1"/>
    <property type="match status" value="1"/>
</dbReference>
<dbReference type="Gene3D" id="1.10.150.320">
    <property type="entry name" value="Photosystem II 12 kDa extrinsic protein"/>
    <property type="match status" value="1"/>
</dbReference>
<dbReference type="GO" id="GO:0005524">
    <property type="term" value="F:ATP binding"/>
    <property type="evidence" value="ECO:0007669"/>
    <property type="project" value="UniProtKB-KW"/>
</dbReference>
<accession>X1F084</accession>
<dbReference type="HAMAP" id="MF_00144">
    <property type="entry name" value="tRNA_thiouridyl_MnmA"/>
    <property type="match status" value="1"/>
</dbReference>
<dbReference type="Pfam" id="PF20259">
    <property type="entry name" value="tRNA_Me_trans_M"/>
    <property type="match status" value="1"/>
</dbReference>
<evidence type="ECO:0000256" key="4">
    <source>
        <dbReference type="ARBA" id="ARBA00022741"/>
    </source>
</evidence>
<reference evidence="9" key="1">
    <citation type="journal article" date="2014" name="Front. Microbiol.">
        <title>High frequency of phylogenetically diverse reductive dehalogenase-homologous genes in deep subseafloor sedimentary metagenomes.</title>
        <authorList>
            <person name="Kawai M."/>
            <person name="Futagami T."/>
            <person name="Toyoda A."/>
            <person name="Takaki Y."/>
            <person name="Nishi S."/>
            <person name="Hori S."/>
            <person name="Arai W."/>
            <person name="Tsubouchi T."/>
            <person name="Morono Y."/>
            <person name="Uchiyama I."/>
            <person name="Ito T."/>
            <person name="Fujiyama A."/>
            <person name="Inagaki F."/>
            <person name="Takami H."/>
        </authorList>
    </citation>
    <scope>NUCLEOTIDE SEQUENCE</scope>
    <source>
        <strain evidence="9">Expedition CK06-06</strain>
    </source>
</reference>
<dbReference type="GO" id="GO:0002143">
    <property type="term" value="P:tRNA wobble position uridine thiolation"/>
    <property type="evidence" value="ECO:0007669"/>
    <property type="project" value="TreeGrafter"/>
</dbReference>
<keyword evidence="3" id="KW-0819">tRNA processing</keyword>
<dbReference type="GO" id="GO:0000049">
    <property type="term" value="F:tRNA binding"/>
    <property type="evidence" value="ECO:0007669"/>
    <property type="project" value="UniProtKB-KW"/>
</dbReference>
<comment type="caution">
    <text evidence="9">The sequence shown here is derived from an EMBL/GenBank/DDBJ whole genome shotgun (WGS) entry which is preliminary data.</text>
</comment>
<evidence type="ECO:0000256" key="7">
    <source>
        <dbReference type="ARBA" id="ARBA00023157"/>
    </source>
</evidence>
<dbReference type="Gene3D" id="3.40.50.620">
    <property type="entry name" value="HUPs"/>
    <property type="match status" value="1"/>
</dbReference>
<dbReference type="Pfam" id="PF12836">
    <property type="entry name" value="HHH_3"/>
    <property type="match status" value="1"/>
</dbReference>
<keyword evidence="4" id="KW-0547">Nucleotide-binding</keyword>
<dbReference type="InterPro" id="IPR010994">
    <property type="entry name" value="RuvA_2-like"/>
</dbReference>
<keyword evidence="1" id="KW-0820">tRNA-binding</keyword>
<evidence type="ECO:0000256" key="2">
    <source>
        <dbReference type="ARBA" id="ARBA00022679"/>
    </source>
</evidence>
<proteinExistence type="inferred from homology"/>
<keyword evidence="6" id="KW-0694">RNA-binding</keyword>
<dbReference type="InterPro" id="IPR046884">
    <property type="entry name" value="MnmA-like_central"/>
</dbReference>
<dbReference type="InterPro" id="IPR004506">
    <property type="entry name" value="MnmA-like"/>
</dbReference>
<keyword evidence="5" id="KW-0067">ATP-binding</keyword>
<evidence type="ECO:0000256" key="6">
    <source>
        <dbReference type="ARBA" id="ARBA00022884"/>
    </source>
</evidence>
<evidence type="ECO:0000259" key="8">
    <source>
        <dbReference type="Pfam" id="PF20259"/>
    </source>
</evidence>
<protein>
    <recommendedName>
        <fullName evidence="8">tRNA-specific 2-thiouridylase MnmA-like central domain-containing protein</fullName>
    </recommendedName>
</protein>
<evidence type="ECO:0000313" key="9">
    <source>
        <dbReference type="EMBL" id="GAH25960.1"/>
    </source>
</evidence>
<gene>
    <name evidence="9" type="ORF">S03H2_00279</name>
</gene>
<dbReference type="InterPro" id="IPR023382">
    <property type="entry name" value="MnmA-like_central_sf"/>
</dbReference>
<keyword evidence="7" id="KW-1015">Disulfide bond</keyword>
<keyword evidence="2" id="KW-0808">Transferase</keyword>
<feature type="domain" description="tRNA-specific 2-thiouridylase MnmA-like central" evidence="8">
    <location>
        <begin position="213"/>
        <end position="277"/>
    </location>
</feature>
<name>X1F084_9ZZZZ</name>
<dbReference type="CDD" id="cd01998">
    <property type="entry name" value="MnmA_TRMU-like"/>
    <property type="match status" value="1"/>
</dbReference>
<dbReference type="Gene3D" id="2.30.30.280">
    <property type="entry name" value="Adenine nucleotide alpha hydrolases-like domains"/>
    <property type="match status" value="1"/>
</dbReference>
<dbReference type="GO" id="GO:0016783">
    <property type="term" value="F:sulfurtransferase activity"/>
    <property type="evidence" value="ECO:0007669"/>
    <property type="project" value="InterPro"/>
</dbReference>
<evidence type="ECO:0000256" key="1">
    <source>
        <dbReference type="ARBA" id="ARBA00022555"/>
    </source>
</evidence>
<dbReference type="PANTHER" id="PTHR11933:SF5">
    <property type="entry name" value="MITOCHONDRIAL TRNA-SPECIFIC 2-THIOURIDYLASE 1"/>
    <property type="match status" value="1"/>
</dbReference>
<dbReference type="PANTHER" id="PTHR11933">
    <property type="entry name" value="TRNA 5-METHYLAMINOMETHYL-2-THIOURIDYLATE -METHYLTRANSFERASE"/>
    <property type="match status" value="1"/>
</dbReference>
<sequence>MVREKVVVAMSGGVDSSTAASLLKKESYEVIGITMQIWPSDRIASEADKLGGCCSSVAVEDARRVAQKLDIPYYVMNFRKVFAEKVITDFCEEYKRGRTPNPCIRCNQYIKFTALLERAKKLGARFIATGHYARIEFDRTRRRHLLKKGIDSKKDQSYVLYAMTQFQLKHTLMPLGNLTKEKVRRMAREWALPVADKSESQEICFIPDDNYGEFLKECLPGTTKPGPILDREGKVLGEHQGILFYTVGQRKGLGMAMGEPLYVVSIDRKKNAIVVGKDSDVYADELVATQINYVDREKLTEPIRVKAKIRYGFTPQELPFEKNGNLPQDYDPKLVWALRHEDKFPMEVNKADFYELLRVPGIGRISARRIVETRKQEKFTRLDQLRKTGAVTTRAGNFLTLQGRFYGGGKRKATGQINEQLFLWEEL</sequence>
<dbReference type="AlphaFoldDB" id="X1F084"/>
<dbReference type="EMBL" id="BARU01000038">
    <property type="protein sequence ID" value="GAH25960.1"/>
    <property type="molecule type" value="Genomic_DNA"/>
</dbReference>
<dbReference type="InterPro" id="IPR014729">
    <property type="entry name" value="Rossmann-like_a/b/a_fold"/>
</dbReference>
<dbReference type="FunFam" id="3.40.50.620:FF:000115">
    <property type="entry name" value="tRNA-specific 2-thiouridylase MnmA"/>
    <property type="match status" value="1"/>
</dbReference>
<dbReference type="NCBIfam" id="TIGR00420">
    <property type="entry name" value="trmU"/>
    <property type="match status" value="1"/>
</dbReference>
<dbReference type="SUPFAM" id="SSF47781">
    <property type="entry name" value="RuvA domain 2-like"/>
    <property type="match status" value="1"/>
</dbReference>
<dbReference type="Pfam" id="PF03054">
    <property type="entry name" value="tRNA_Me_trans"/>
    <property type="match status" value="1"/>
</dbReference>
<evidence type="ECO:0000256" key="3">
    <source>
        <dbReference type="ARBA" id="ARBA00022694"/>
    </source>
</evidence>
<dbReference type="SUPFAM" id="SSF52402">
    <property type="entry name" value="Adenine nucleotide alpha hydrolases-like"/>
    <property type="match status" value="1"/>
</dbReference>
<organism evidence="9">
    <name type="scientific">marine sediment metagenome</name>
    <dbReference type="NCBI Taxonomy" id="412755"/>
    <lineage>
        <taxon>unclassified sequences</taxon>
        <taxon>metagenomes</taxon>
        <taxon>ecological metagenomes</taxon>
    </lineage>
</organism>
<dbReference type="FunFam" id="2.30.30.280:FF:000001">
    <property type="entry name" value="tRNA-specific 2-thiouridylase MnmA"/>
    <property type="match status" value="1"/>
</dbReference>
<evidence type="ECO:0000256" key="5">
    <source>
        <dbReference type="ARBA" id="ARBA00022840"/>
    </source>
</evidence>